<dbReference type="GO" id="GO:0015562">
    <property type="term" value="F:efflux transmembrane transporter activity"/>
    <property type="evidence" value="ECO:0007669"/>
    <property type="project" value="TreeGrafter"/>
</dbReference>
<protein>
    <recommendedName>
        <fullName evidence="1">Multidrug resistance protein MdtA-like C-terminal permuted SH3 domain-containing protein</fullName>
    </recommendedName>
</protein>
<dbReference type="AlphaFoldDB" id="A0AAU7DXW9"/>
<gene>
    <name evidence="2" type="ORF">V5R04_01195</name>
</gene>
<dbReference type="Pfam" id="PF25967">
    <property type="entry name" value="RND-MFP_C"/>
    <property type="match status" value="1"/>
</dbReference>
<dbReference type="InterPro" id="IPR058627">
    <property type="entry name" value="MdtA-like_C"/>
</dbReference>
<dbReference type="PANTHER" id="PTHR30469">
    <property type="entry name" value="MULTIDRUG RESISTANCE PROTEIN MDTA"/>
    <property type="match status" value="1"/>
</dbReference>
<dbReference type="EMBL" id="CP146203">
    <property type="protein sequence ID" value="XBH21872.1"/>
    <property type="molecule type" value="Genomic_DNA"/>
</dbReference>
<dbReference type="PANTHER" id="PTHR30469:SF38">
    <property type="entry name" value="HLYD FAMILY SECRETION PROTEIN"/>
    <property type="match status" value="1"/>
</dbReference>
<dbReference type="GO" id="GO:1990281">
    <property type="term" value="C:efflux pump complex"/>
    <property type="evidence" value="ECO:0007669"/>
    <property type="project" value="TreeGrafter"/>
</dbReference>
<name>A0AAU7DXW9_9MICO</name>
<feature type="domain" description="Multidrug resistance protein MdtA-like C-terminal permuted SH3" evidence="1">
    <location>
        <begin position="268"/>
        <end position="323"/>
    </location>
</feature>
<dbReference type="Gene3D" id="2.40.420.20">
    <property type="match status" value="1"/>
</dbReference>
<organism evidence="2">
    <name type="scientific">Jonesiaceae bacterium BS-20</name>
    <dbReference type="NCBI Taxonomy" id="3120821"/>
    <lineage>
        <taxon>Bacteria</taxon>
        <taxon>Bacillati</taxon>
        <taxon>Actinomycetota</taxon>
        <taxon>Actinomycetes</taxon>
        <taxon>Micrococcales</taxon>
        <taxon>Jonesiaceae</taxon>
    </lineage>
</organism>
<evidence type="ECO:0000259" key="1">
    <source>
        <dbReference type="Pfam" id="PF25967"/>
    </source>
</evidence>
<proteinExistence type="predicted"/>
<accession>A0AAU7DXW9</accession>
<sequence>MVWPKYVFPSIRIFIWFVIAVALVKIAFGSVGTTASGEEGEEFPSSEFSGGVHVVDLATITSQLELPTTVVMDPSVDVKAGAVGTVGYWAVADGEKVFKGQALLDIHVPIMSKKTVDADGNVVEPHDTGLFTRHTIEAPIDGTVKRSIDLKEETTKTTAVFSIVPGTLSIEGSLTPQQQFQILELPKTAKVSLAGGPEPFVCEGLTIGTDLVSVADTPDDSGEGFDGIDEEPPGQTVGVKVKCIAPTDIRLIAGLDGTMSILAGEVKDAVVVPITAIQTVKDAGKVWVIDEATGEETERELVLGLSQGQLIEVKKGLEPGETVRQYAPGNMEEMPFEESMMGF</sequence>
<reference evidence="2" key="1">
    <citation type="submission" date="2024-02" db="EMBL/GenBank/DDBJ databases">
        <title>Tomenella chthoni gen. nov. sp. nov., a member of the family Jonesiaceae isolated from bat guano.</title>
        <authorList>
            <person name="Miller S.L."/>
            <person name="King J."/>
            <person name="Sankaranarayanan K."/>
            <person name="Lawson P.A."/>
        </authorList>
    </citation>
    <scope>NUCLEOTIDE SEQUENCE</scope>
    <source>
        <strain evidence="2">BS-20</strain>
    </source>
</reference>
<evidence type="ECO:0000313" key="2">
    <source>
        <dbReference type="EMBL" id="XBH21872.1"/>
    </source>
</evidence>
<dbReference type="Gene3D" id="2.40.50.100">
    <property type="match status" value="1"/>
</dbReference>